<sequence>MSDRTTSPCQNIPLNPPSSNYESVSEHETKSFGSQHHSPVNPREDTRTPTLAVESSEEDANLGKSVSRCDVPVEPVSEPRLSLQHSIGKAGLATIFGGVVLILALAAFLAFLWFGKDKHLWPKSNDVIGWKG</sequence>
<feature type="transmembrane region" description="Helical" evidence="2">
    <location>
        <begin position="90"/>
        <end position="114"/>
    </location>
</feature>
<gene>
    <name evidence="3" type="ORF">RRF57_012471</name>
</gene>
<accession>A0AAN7UY25</accession>
<proteinExistence type="predicted"/>
<organism evidence="3 4">
    <name type="scientific">Xylaria bambusicola</name>
    <dbReference type="NCBI Taxonomy" id="326684"/>
    <lineage>
        <taxon>Eukaryota</taxon>
        <taxon>Fungi</taxon>
        <taxon>Dikarya</taxon>
        <taxon>Ascomycota</taxon>
        <taxon>Pezizomycotina</taxon>
        <taxon>Sordariomycetes</taxon>
        <taxon>Xylariomycetidae</taxon>
        <taxon>Xylariales</taxon>
        <taxon>Xylariaceae</taxon>
        <taxon>Xylaria</taxon>
    </lineage>
</organism>
<feature type="compositionally biased region" description="Polar residues" evidence="1">
    <location>
        <begin position="1"/>
        <end position="23"/>
    </location>
</feature>
<dbReference type="AlphaFoldDB" id="A0AAN7UY25"/>
<keyword evidence="4" id="KW-1185">Reference proteome</keyword>
<keyword evidence="2" id="KW-0472">Membrane</keyword>
<keyword evidence="2" id="KW-1133">Transmembrane helix</keyword>
<comment type="caution">
    <text evidence="3">The sequence shown here is derived from an EMBL/GenBank/DDBJ whole genome shotgun (WGS) entry which is preliminary data.</text>
</comment>
<evidence type="ECO:0000256" key="1">
    <source>
        <dbReference type="SAM" id="MobiDB-lite"/>
    </source>
</evidence>
<evidence type="ECO:0000256" key="2">
    <source>
        <dbReference type="SAM" id="Phobius"/>
    </source>
</evidence>
<reference evidence="3 4" key="1">
    <citation type="submission" date="2023-10" db="EMBL/GenBank/DDBJ databases">
        <title>Draft genome sequence of Xylaria bambusicola isolate GMP-LS, the root and basal stem rot pathogen of sugarcane in Indonesia.</title>
        <authorList>
            <person name="Selvaraj P."/>
            <person name="Muralishankar V."/>
            <person name="Muruganantham S."/>
            <person name="Sp S."/>
            <person name="Haryani S."/>
            <person name="Lau K.J.X."/>
            <person name="Naqvi N.I."/>
        </authorList>
    </citation>
    <scope>NUCLEOTIDE SEQUENCE [LARGE SCALE GENOMIC DNA]</scope>
    <source>
        <strain evidence="3">GMP-LS</strain>
    </source>
</reference>
<evidence type="ECO:0000313" key="4">
    <source>
        <dbReference type="Proteomes" id="UP001305414"/>
    </source>
</evidence>
<feature type="region of interest" description="Disordered" evidence="1">
    <location>
        <begin position="1"/>
        <end position="69"/>
    </location>
</feature>
<name>A0AAN7UY25_9PEZI</name>
<protein>
    <submittedName>
        <fullName evidence="3">Uncharacterized protein</fullName>
    </submittedName>
</protein>
<evidence type="ECO:0000313" key="3">
    <source>
        <dbReference type="EMBL" id="KAK5636759.1"/>
    </source>
</evidence>
<keyword evidence="2" id="KW-0812">Transmembrane</keyword>
<dbReference type="Proteomes" id="UP001305414">
    <property type="component" value="Unassembled WGS sequence"/>
</dbReference>
<dbReference type="EMBL" id="JAWHQM010000077">
    <property type="protein sequence ID" value="KAK5636759.1"/>
    <property type="molecule type" value="Genomic_DNA"/>
</dbReference>